<comment type="caution">
    <text evidence="2">The sequence shown here is derived from an EMBL/GenBank/DDBJ whole genome shotgun (WGS) entry which is preliminary data.</text>
</comment>
<dbReference type="Proteomes" id="UP000315010">
    <property type="component" value="Unassembled WGS sequence"/>
</dbReference>
<accession>A0A5C5Z3I9</accession>
<dbReference type="GO" id="GO:0006355">
    <property type="term" value="P:regulation of DNA-templated transcription"/>
    <property type="evidence" value="ECO:0007669"/>
    <property type="project" value="InterPro"/>
</dbReference>
<dbReference type="PRINTS" id="PR00038">
    <property type="entry name" value="HTHLUXR"/>
</dbReference>
<feature type="domain" description="HTH luxR-type" evidence="1">
    <location>
        <begin position="141"/>
        <end position="206"/>
    </location>
</feature>
<dbReference type="Gene3D" id="1.10.10.10">
    <property type="entry name" value="Winged helix-like DNA-binding domain superfamily/Winged helix DNA-binding domain"/>
    <property type="match status" value="1"/>
</dbReference>
<dbReference type="SUPFAM" id="SSF46894">
    <property type="entry name" value="C-terminal effector domain of the bipartite response regulators"/>
    <property type="match status" value="1"/>
</dbReference>
<dbReference type="InterPro" id="IPR000792">
    <property type="entry name" value="Tscrpt_reg_LuxR_C"/>
</dbReference>
<keyword evidence="3" id="KW-1185">Reference proteome</keyword>
<evidence type="ECO:0000313" key="3">
    <source>
        <dbReference type="Proteomes" id="UP000315010"/>
    </source>
</evidence>
<proteinExistence type="predicted"/>
<gene>
    <name evidence="2" type="ORF">CA13_33180</name>
</gene>
<protein>
    <submittedName>
        <fullName evidence="2">Response regulator</fullName>
    </submittedName>
</protein>
<sequence length="215" mass="23822">MFEGLVEAFRKNCSLHGAIAHAVDSVYIKTVDNQILVTNTVYEQTFSGPVSSVGRFGEDFLNETIMPISSRSDALLLSGCSTVEFEHAGRDSQGRAMLLRTIKRSLLGSGHPRAAILGVTRIIEVKERPINEPQFVDLAVMWDRYSKLEEREQQVAVMVSKGESVKHMAKVLGVSDKTVENRRNAALKKLDVDSQAALIRLMVRLQDNGYCDVGL</sequence>
<dbReference type="Pfam" id="PF00196">
    <property type="entry name" value="GerE"/>
    <property type="match status" value="1"/>
</dbReference>
<dbReference type="SMART" id="SM00421">
    <property type="entry name" value="HTH_LUXR"/>
    <property type="match status" value="1"/>
</dbReference>
<dbReference type="EMBL" id="SJPJ01000001">
    <property type="protein sequence ID" value="TWT81864.1"/>
    <property type="molecule type" value="Genomic_DNA"/>
</dbReference>
<organism evidence="2 3">
    <name type="scientific">Novipirellula herctigrandis</name>
    <dbReference type="NCBI Taxonomy" id="2527986"/>
    <lineage>
        <taxon>Bacteria</taxon>
        <taxon>Pseudomonadati</taxon>
        <taxon>Planctomycetota</taxon>
        <taxon>Planctomycetia</taxon>
        <taxon>Pirellulales</taxon>
        <taxon>Pirellulaceae</taxon>
        <taxon>Novipirellula</taxon>
    </lineage>
</organism>
<dbReference type="InterPro" id="IPR016032">
    <property type="entry name" value="Sig_transdc_resp-reg_C-effctor"/>
</dbReference>
<dbReference type="PROSITE" id="PS50043">
    <property type="entry name" value="HTH_LUXR_2"/>
    <property type="match status" value="1"/>
</dbReference>
<dbReference type="GO" id="GO:0003677">
    <property type="term" value="F:DNA binding"/>
    <property type="evidence" value="ECO:0007669"/>
    <property type="project" value="InterPro"/>
</dbReference>
<dbReference type="AlphaFoldDB" id="A0A5C5Z3I9"/>
<dbReference type="CDD" id="cd06170">
    <property type="entry name" value="LuxR_C_like"/>
    <property type="match status" value="1"/>
</dbReference>
<name>A0A5C5Z3I9_9BACT</name>
<evidence type="ECO:0000313" key="2">
    <source>
        <dbReference type="EMBL" id="TWT81864.1"/>
    </source>
</evidence>
<dbReference type="InterPro" id="IPR036388">
    <property type="entry name" value="WH-like_DNA-bd_sf"/>
</dbReference>
<evidence type="ECO:0000259" key="1">
    <source>
        <dbReference type="PROSITE" id="PS50043"/>
    </source>
</evidence>
<reference evidence="2 3" key="1">
    <citation type="submission" date="2019-02" db="EMBL/GenBank/DDBJ databases">
        <title>Deep-cultivation of Planctomycetes and their phenomic and genomic characterization uncovers novel biology.</title>
        <authorList>
            <person name="Wiegand S."/>
            <person name="Jogler M."/>
            <person name="Boedeker C."/>
            <person name="Pinto D."/>
            <person name="Vollmers J."/>
            <person name="Rivas-Marin E."/>
            <person name="Kohn T."/>
            <person name="Peeters S.H."/>
            <person name="Heuer A."/>
            <person name="Rast P."/>
            <person name="Oberbeckmann S."/>
            <person name="Bunk B."/>
            <person name="Jeske O."/>
            <person name="Meyerdierks A."/>
            <person name="Storesund J.E."/>
            <person name="Kallscheuer N."/>
            <person name="Luecker S."/>
            <person name="Lage O.M."/>
            <person name="Pohl T."/>
            <person name="Merkel B.J."/>
            <person name="Hornburger P."/>
            <person name="Mueller R.-W."/>
            <person name="Bruemmer F."/>
            <person name="Labrenz M."/>
            <person name="Spormann A.M."/>
            <person name="Op Den Camp H."/>
            <person name="Overmann J."/>
            <person name="Amann R."/>
            <person name="Jetten M.S.M."/>
            <person name="Mascher T."/>
            <person name="Medema M.H."/>
            <person name="Devos D.P."/>
            <person name="Kaster A.-K."/>
            <person name="Ovreas L."/>
            <person name="Rohde M."/>
            <person name="Galperin M.Y."/>
            <person name="Jogler C."/>
        </authorList>
    </citation>
    <scope>NUCLEOTIDE SEQUENCE [LARGE SCALE GENOMIC DNA]</scope>
    <source>
        <strain evidence="2 3">CA13</strain>
    </source>
</reference>